<gene>
    <name evidence="1" type="ORF">SHD_1280</name>
</gene>
<dbReference type="Proteomes" id="UP000017548">
    <property type="component" value="Unassembled WGS sequence"/>
</dbReference>
<proteinExistence type="predicted"/>
<comment type="caution">
    <text evidence="1">The sequence shown here is derived from an EMBL/GenBank/DDBJ whole genome shotgun (WGS) entry which is preliminary data.</text>
</comment>
<name>A0ABN0PPL1_9GAMM</name>
<evidence type="ECO:0000313" key="2">
    <source>
        <dbReference type="Proteomes" id="UP000017548"/>
    </source>
</evidence>
<keyword evidence="2" id="KW-1185">Reference proteome</keyword>
<sequence>MKPCWWHDNHQHDLKEISMIKERSEGTQDKKKYRFTKQIIRIALDNGYTNADIAVKAGLSGKSIAQVSRWRNGEALATERQMNGLIKEFGHLLKRKLEHLFYSFDSEDKIYFFRIEGEILLKHVTKILDSNKSISIRRVIVIRSSDQFVVLFQKRLGLKDHLDIKNMGFSDNEDAHWVSPNYATFNNPQEMVEKIYCLLPSFKHQSEKQNNDNDRIILAFKIRQALLKLGLPTEDINLLDLSMPNSNNDLTQ</sequence>
<accession>A0ABN0PPL1</accession>
<evidence type="ECO:0000313" key="1">
    <source>
        <dbReference type="EMBL" id="ESE42058.1"/>
    </source>
</evidence>
<reference evidence="1 2" key="1">
    <citation type="journal article" date="2013" name="Genome Announc.">
        <title>Draft Genome Sequence of Shewanella decolorationis S12, a Dye-Degrading Bacterium Isolated from a Wastewater Treatment Plant.</title>
        <authorList>
            <person name="Xu M."/>
            <person name="Fang Y."/>
            <person name="Liu J."/>
            <person name="Chen X."/>
            <person name="Sun G."/>
            <person name="Guo J."/>
            <person name="Hua Z."/>
            <person name="Tu Q."/>
            <person name="Wu L."/>
            <person name="Zhou J."/>
            <person name="Liu X."/>
        </authorList>
    </citation>
    <scope>NUCLEOTIDE SEQUENCE [LARGE SCALE GENOMIC DNA]</scope>
    <source>
        <strain evidence="1 2">S12</strain>
    </source>
</reference>
<organism evidence="1 2">
    <name type="scientific">Shewanella decolorationis S12</name>
    <dbReference type="NCBI Taxonomy" id="1353536"/>
    <lineage>
        <taxon>Bacteria</taxon>
        <taxon>Pseudomonadati</taxon>
        <taxon>Pseudomonadota</taxon>
        <taxon>Gammaproteobacteria</taxon>
        <taxon>Alteromonadales</taxon>
        <taxon>Shewanellaceae</taxon>
        <taxon>Shewanella</taxon>
    </lineage>
</organism>
<dbReference type="EMBL" id="AXZL01000056">
    <property type="protein sequence ID" value="ESE42058.1"/>
    <property type="molecule type" value="Genomic_DNA"/>
</dbReference>
<protein>
    <submittedName>
        <fullName evidence="1">Toxin-antitoxin antitoxin xre family</fullName>
    </submittedName>
</protein>